<feature type="transmembrane region" description="Helical" evidence="2">
    <location>
        <begin position="149"/>
        <end position="169"/>
    </location>
</feature>
<dbReference type="AlphaFoldDB" id="A0A2W7N125"/>
<dbReference type="PANTHER" id="PTHR10885">
    <property type="entry name" value="ISOPENTENYL-DIPHOSPHATE DELTA-ISOMERASE"/>
    <property type="match status" value="1"/>
</dbReference>
<keyword evidence="5" id="KW-1185">Reference proteome</keyword>
<evidence type="ECO:0000313" key="5">
    <source>
        <dbReference type="Proteomes" id="UP000249239"/>
    </source>
</evidence>
<dbReference type="Pfam" id="PF00293">
    <property type="entry name" value="NUDIX"/>
    <property type="match status" value="1"/>
</dbReference>
<dbReference type="GO" id="GO:0016853">
    <property type="term" value="F:isomerase activity"/>
    <property type="evidence" value="ECO:0007669"/>
    <property type="project" value="UniProtKB-KW"/>
</dbReference>
<keyword evidence="1" id="KW-0378">Hydrolase</keyword>
<dbReference type="Gene3D" id="3.90.79.10">
    <property type="entry name" value="Nucleoside Triphosphate Pyrophosphohydrolase"/>
    <property type="match status" value="1"/>
</dbReference>
<sequence>MSSSINDIIIYPFQMNKLQLIKQLIPGLLPLLIYMVAEDIWGTTTGLIVAIVFGVGELAWGMIRKQKPDRFLLIDMGLIVVMGSVSVWLDNDVFFRLKPVVIGAVMVVMLAVVAWGRQQLMESMTHRYMNHMTVNPWQMWEMQLSFRRMVVALGVYTLLTLAVALWGSLRWWGIVSGPGMFVVMGVYFCIEFIFKRHQQKKYATQEWLPLTNAQGEVLGKAPRSVVHGGSRLLHPVVHLHVVNHKGVYLQKRPLHKQIQPGKWDTAVGGHVDVGESIDKALARETVEEIGLTSFRARLLGQYVWESSVERELVYSFITADDHGISFNPGELDDARFWSMEEIRANLRRGVFTPNFEREFDEYLGGCFL</sequence>
<dbReference type="PROSITE" id="PS51462">
    <property type="entry name" value="NUDIX"/>
    <property type="match status" value="1"/>
</dbReference>
<evidence type="ECO:0000313" key="4">
    <source>
        <dbReference type="EMBL" id="PZX13838.1"/>
    </source>
</evidence>
<keyword evidence="2" id="KW-1133">Transmembrane helix</keyword>
<dbReference type="SUPFAM" id="SSF55811">
    <property type="entry name" value="Nudix"/>
    <property type="match status" value="1"/>
</dbReference>
<protein>
    <submittedName>
        <fullName evidence="4">Isopentenyldiphosphate isomerase</fullName>
    </submittedName>
</protein>
<organism evidence="4 5">
    <name type="scientific">Breznakibacter xylanolyticus</name>
    <dbReference type="NCBI Taxonomy" id="990"/>
    <lineage>
        <taxon>Bacteria</taxon>
        <taxon>Pseudomonadati</taxon>
        <taxon>Bacteroidota</taxon>
        <taxon>Bacteroidia</taxon>
        <taxon>Marinilabiliales</taxon>
        <taxon>Marinilabiliaceae</taxon>
        <taxon>Breznakibacter</taxon>
    </lineage>
</organism>
<dbReference type="InterPro" id="IPR015797">
    <property type="entry name" value="NUDIX_hydrolase-like_dom_sf"/>
</dbReference>
<feature type="transmembrane region" description="Helical" evidence="2">
    <location>
        <begin position="43"/>
        <end position="63"/>
    </location>
</feature>
<dbReference type="Proteomes" id="UP000249239">
    <property type="component" value="Unassembled WGS sequence"/>
</dbReference>
<dbReference type="InterPro" id="IPR020084">
    <property type="entry name" value="NUDIX_hydrolase_CS"/>
</dbReference>
<dbReference type="PROSITE" id="PS00893">
    <property type="entry name" value="NUDIX_BOX"/>
    <property type="match status" value="1"/>
</dbReference>
<feature type="transmembrane region" description="Helical" evidence="2">
    <location>
        <begin position="20"/>
        <end position="37"/>
    </location>
</feature>
<evidence type="ECO:0000259" key="3">
    <source>
        <dbReference type="PROSITE" id="PS51462"/>
    </source>
</evidence>
<dbReference type="GO" id="GO:0016020">
    <property type="term" value="C:membrane"/>
    <property type="evidence" value="ECO:0007669"/>
    <property type="project" value="InterPro"/>
</dbReference>
<feature type="transmembrane region" description="Helical" evidence="2">
    <location>
        <begin position="95"/>
        <end position="116"/>
    </location>
</feature>
<comment type="caution">
    <text evidence="4">The sequence shown here is derived from an EMBL/GenBank/DDBJ whole genome shotgun (WGS) entry which is preliminary data.</text>
</comment>
<keyword evidence="2" id="KW-0812">Transmembrane</keyword>
<keyword evidence="4" id="KW-0413">Isomerase</keyword>
<evidence type="ECO:0000256" key="2">
    <source>
        <dbReference type="SAM" id="Phobius"/>
    </source>
</evidence>
<feature type="transmembrane region" description="Helical" evidence="2">
    <location>
        <begin position="175"/>
        <end position="194"/>
    </location>
</feature>
<dbReference type="InterPro" id="IPR000086">
    <property type="entry name" value="NUDIX_hydrolase_dom"/>
</dbReference>
<dbReference type="CDD" id="cd04692">
    <property type="entry name" value="NUDIX_Hydrolase"/>
    <property type="match status" value="1"/>
</dbReference>
<name>A0A2W7N125_9BACT</name>
<dbReference type="Pfam" id="PF04279">
    <property type="entry name" value="IspA"/>
    <property type="match status" value="1"/>
</dbReference>
<dbReference type="PANTHER" id="PTHR10885:SF0">
    <property type="entry name" value="ISOPENTENYL-DIPHOSPHATE DELTA-ISOMERASE"/>
    <property type="match status" value="1"/>
</dbReference>
<feature type="transmembrane region" description="Helical" evidence="2">
    <location>
        <begin position="70"/>
        <end position="89"/>
    </location>
</feature>
<dbReference type="GO" id="GO:0016787">
    <property type="term" value="F:hydrolase activity"/>
    <property type="evidence" value="ECO:0007669"/>
    <property type="project" value="UniProtKB-KW"/>
</dbReference>
<reference evidence="4 5" key="1">
    <citation type="submission" date="2018-06" db="EMBL/GenBank/DDBJ databases">
        <title>Genomic Encyclopedia of Archaeal and Bacterial Type Strains, Phase II (KMG-II): from individual species to whole genera.</title>
        <authorList>
            <person name="Goeker M."/>
        </authorList>
    </citation>
    <scope>NUCLEOTIDE SEQUENCE [LARGE SCALE GENOMIC DNA]</scope>
    <source>
        <strain evidence="4 5">DSM 6779</strain>
    </source>
</reference>
<dbReference type="InterPro" id="IPR006008">
    <property type="entry name" value="YciB"/>
</dbReference>
<accession>A0A2W7N125</accession>
<keyword evidence="2" id="KW-0472">Membrane</keyword>
<gene>
    <name evidence="4" type="ORF">LX69_02518</name>
</gene>
<proteinExistence type="predicted"/>
<evidence type="ECO:0000256" key="1">
    <source>
        <dbReference type="ARBA" id="ARBA00022801"/>
    </source>
</evidence>
<feature type="domain" description="Nudix hydrolase" evidence="3">
    <location>
        <begin position="232"/>
        <end position="365"/>
    </location>
</feature>
<dbReference type="EMBL" id="QKZK01000022">
    <property type="protein sequence ID" value="PZX13838.1"/>
    <property type="molecule type" value="Genomic_DNA"/>
</dbReference>